<dbReference type="Pfam" id="PF25216">
    <property type="entry name" value="Volactin"/>
    <property type="match status" value="1"/>
</dbReference>
<feature type="coiled-coil region" evidence="1">
    <location>
        <begin position="517"/>
        <end position="559"/>
    </location>
</feature>
<dbReference type="AlphaFoldDB" id="L0IB16"/>
<keyword evidence="2" id="KW-1133">Transmembrane helix</keyword>
<dbReference type="Gene3D" id="1.20.5.340">
    <property type="match status" value="2"/>
</dbReference>
<feature type="coiled-coil region" evidence="1">
    <location>
        <begin position="730"/>
        <end position="778"/>
    </location>
</feature>
<dbReference type="Proteomes" id="UP000010846">
    <property type="component" value="Chromosome"/>
</dbReference>
<dbReference type="InterPro" id="IPR057363">
    <property type="entry name" value="Volactin"/>
</dbReference>
<feature type="transmembrane region" description="Helical" evidence="2">
    <location>
        <begin position="915"/>
        <end position="933"/>
    </location>
</feature>
<evidence type="ECO:0000256" key="2">
    <source>
        <dbReference type="SAM" id="Phobius"/>
    </source>
</evidence>
<keyword evidence="4" id="KW-1185">Reference proteome</keyword>
<dbReference type="OrthoDB" id="170814at2157"/>
<gene>
    <name evidence="3" type="ordered locus">Halru_1400</name>
</gene>
<dbReference type="GeneID" id="14376188"/>
<feature type="coiled-coil region" evidence="1">
    <location>
        <begin position="600"/>
        <end position="662"/>
    </location>
</feature>
<dbReference type="SUPFAM" id="SSF58113">
    <property type="entry name" value="Apolipoprotein A-I"/>
    <property type="match status" value="1"/>
</dbReference>
<keyword evidence="2" id="KW-0472">Membrane</keyword>
<dbReference type="PANTHER" id="PTHR18887:SF5">
    <property type="entry name" value="GOLGIN SUBFAMILY B MEMBER 1-LIKE"/>
    <property type="match status" value="1"/>
</dbReference>
<keyword evidence="1" id="KW-0175">Coiled coil</keyword>
<evidence type="ECO:0000313" key="3">
    <source>
        <dbReference type="EMBL" id="AGB16013.1"/>
    </source>
</evidence>
<name>L0IB16_HALRX</name>
<dbReference type="eggNOG" id="arCOG06187">
    <property type="taxonomic scope" value="Archaea"/>
</dbReference>
<proteinExistence type="predicted"/>
<evidence type="ECO:0008006" key="5">
    <source>
        <dbReference type="Google" id="ProtNLM"/>
    </source>
</evidence>
<dbReference type="eggNOG" id="arCOG00371">
    <property type="taxonomic scope" value="Archaea"/>
</dbReference>
<dbReference type="RefSeq" id="WP_015300660.1">
    <property type="nucleotide sequence ID" value="NC_019964.1"/>
</dbReference>
<dbReference type="Gene3D" id="1.20.1270.70">
    <property type="entry name" value="Designed single chain three-helix bundle"/>
    <property type="match status" value="1"/>
</dbReference>
<evidence type="ECO:0000313" key="4">
    <source>
        <dbReference type="Proteomes" id="UP000010846"/>
    </source>
</evidence>
<dbReference type="KEGG" id="hru:Halru_1400"/>
<feature type="coiled-coil region" evidence="1">
    <location>
        <begin position="820"/>
        <end position="870"/>
    </location>
</feature>
<protein>
    <recommendedName>
        <fullName evidence="5">Chromosome segregation ATPase-like protein</fullName>
    </recommendedName>
</protein>
<accession>L0IB16</accession>
<sequence>MATGIALSTEELRIARDGSDSPVVDTIPAIAYPLDEDDDASETEELTVEASGTTYVVGAPARDRSTAAGEEPLAIFERGLLSTEPYANPAIEALITDALPDESETRLSYTVPGTIVDADTPTAQHRDAIGEVFRTFDVDATPISTGYAVVADQLADETFTGVGIDIGAELTSVALVYYGVPVLAFALPRGRDWLVENAAGATGHNRSQIASRLEAFSLDPDASGDIDRALAQAYDDLCGSVVSAIRSEAAAADVEPGVSVPVALAGTGAVDGVEYLFGGRFDAAELPFSIRGVRLADDPAASAARGALISAQDDVDDYTAVTWSTHDSAEGDSDRDDKQLTDFVDAEETQESFDTDVSQDDVANDAIERLFDRLGTRDDELAALQETTTSLRDELETVRDDLHSLDAETARTGAVDAVDDRLDEVETALTAVDDAIETCADADRLETIAETVTELSMETDTLSDQLDSLRDEYQRDLDELQSELTTDVADLDAELRARVDELDSEVSTRVDELDSTLADERAAMAEWVDEIEQEREDAVEQLEARISGVDETLSDLDDELSASIDDSFDELESAQTASEERVTNRIDALDSTCVTTQEHVDSLDDAVDALESEFEAVESVLDDTDSTVDSIGSDVESLQSFVESLNEEVESLGSAVEGLESDVGSVDDRVSSLESRFDGELEAIESSVSAAETTVDSLASDVESLESTVAANETAIAEHTGTIATIESTLDEVTSAIEANGERLETLEADSDATDESIETLRQDVDGVEDRLDSIDQSVSELDTMAPESADRAAIDDVEGLAERVSTIAARLDAVESSDSESLDERVDGLESRVETLADNQPDDDPRDRIAELDQAVADLARAVESQSSQATEGDSAPDRRVAASGVGVGAFVAGGASAGVVSGATLTATGAIEIGLGAIALGLVGLVGLFVTR</sequence>
<organism evidence="3 4">
    <name type="scientific">Halovivax ruber (strain DSM 18193 / JCM 13892 / XH-70)</name>
    <dbReference type="NCBI Taxonomy" id="797302"/>
    <lineage>
        <taxon>Archaea</taxon>
        <taxon>Methanobacteriati</taxon>
        <taxon>Methanobacteriota</taxon>
        <taxon>Stenosarchaea group</taxon>
        <taxon>Halobacteria</taxon>
        <taxon>Halobacteriales</taxon>
        <taxon>Natrialbaceae</taxon>
        <taxon>Halovivax</taxon>
    </lineage>
</organism>
<dbReference type="Gene3D" id="1.20.120.20">
    <property type="entry name" value="Apolipoprotein"/>
    <property type="match status" value="1"/>
</dbReference>
<dbReference type="PANTHER" id="PTHR18887">
    <property type="entry name" value="GOLGI-ASSOCIATED PROTEIN GCP360-RELATED"/>
    <property type="match status" value="1"/>
</dbReference>
<evidence type="ECO:0000256" key="1">
    <source>
        <dbReference type="SAM" id="Coils"/>
    </source>
</evidence>
<reference evidence="3" key="1">
    <citation type="submission" date="2011-09" db="EMBL/GenBank/DDBJ databases">
        <title>Complete sequence of Halovivax ruber XH-70.</title>
        <authorList>
            <consortium name="US DOE Joint Genome Institute"/>
            <person name="Lucas S."/>
            <person name="Han J."/>
            <person name="Lapidus A."/>
            <person name="Cheng J.-F."/>
            <person name="Goodwin L."/>
            <person name="Pitluck S."/>
            <person name="Peters L."/>
            <person name="Mikhailova N."/>
            <person name="Davenport K."/>
            <person name="Detter J.C."/>
            <person name="Han C."/>
            <person name="Tapia R."/>
            <person name="Land M."/>
            <person name="Hauser L."/>
            <person name="Kyrpides N."/>
            <person name="Ivanova N."/>
            <person name="Pagani I."/>
            <person name="Sproer C."/>
            <person name="Anderson I."/>
            <person name="Woyke T."/>
        </authorList>
    </citation>
    <scope>NUCLEOTIDE SEQUENCE</scope>
    <source>
        <strain evidence="3">XH-70</strain>
    </source>
</reference>
<keyword evidence="2" id="KW-0812">Transmembrane</keyword>
<dbReference type="InterPro" id="IPR026202">
    <property type="entry name" value="GOLGB1"/>
</dbReference>
<feature type="coiled-coil region" evidence="1">
    <location>
        <begin position="452"/>
        <end position="490"/>
    </location>
</feature>
<dbReference type="HOGENOM" id="CLU_293844_0_0_2"/>
<dbReference type="EMBL" id="CP003050">
    <property type="protein sequence ID" value="AGB16013.1"/>
    <property type="molecule type" value="Genomic_DNA"/>
</dbReference>
<dbReference type="SUPFAM" id="SSF57997">
    <property type="entry name" value="Tropomyosin"/>
    <property type="match status" value="1"/>
</dbReference>
<dbReference type="STRING" id="797302.Halru_1400"/>